<evidence type="ECO:0000256" key="6">
    <source>
        <dbReference type="NCBIfam" id="TIGR01068"/>
    </source>
</evidence>
<dbReference type="Pfam" id="PF14561">
    <property type="entry name" value="TPR_20"/>
    <property type="match status" value="1"/>
</dbReference>
<dbReference type="InterPro" id="IPR036249">
    <property type="entry name" value="Thioredoxin-like_sf"/>
</dbReference>
<dbReference type="Proteomes" id="UP000190750">
    <property type="component" value="Unassembled WGS sequence"/>
</dbReference>
<dbReference type="CDD" id="cd02956">
    <property type="entry name" value="ybbN"/>
    <property type="match status" value="1"/>
</dbReference>
<comment type="similarity">
    <text evidence="1">Belongs to the thioredoxin family.</text>
</comment>
<evidence type="ECO:0000313" key="9">
    <source>
        <dbReference type="Proteomes" id="UP000190750"/>
    </source>
</evidence>
<dbReference type="PANTHER" id="PTHR45663:SF11">
    <property type="entry name" value="GEO12009P1"/>
    <property type="match status" value="1"/>
</dbReference>
<dbReference type="FunFam" id="3.40.30.10:FF:000001">
    <property type="entry name" value="Thioredoxin"/>
    <property type="match status" value="1"/>
</dbReference>
<keyword evidence="9" id="KW-1185">Reference proteome</keyword>
<dbReference type="NCBIfam" id="TIGR01068">
    <property type="entry name" value="thioredoxin"/>
    <property type="match status" value="1"/>
</dbReference>
<reference evidence="8 9" key="1">
    <citation type="submission" date="2017-01" db="EMBL/GenBank/DDBJ databases">
        <title>Genome sequencing of Rhodoferax fermentans JCM 7819.</title>
        <authorList>
            <person name="Kim Y.J."/>
            <person name="Farh M.E.-A."/>
            <person name="Yang D.-C."/>
        </authorList>
    </citation>
    <scope>NUCLEOTIDE SEQUENCE [LARGE SCALE GENOMIC DNA]</scope>
    <source>
        <strain evidence="8 9">JCM 7819</strain>
    </source>
</reference>
<dbReference type="InterPro" id="IPR005746">
    <property type="entry name" value="Thioredoxin"/>
</dbReference>
<proteinExistence type="inferred from homology"/>
<dbReference type="PANTHER" id="PTHR45663">
    <property type="entry name" value="GEO12009P1"/>
    <property type="match status" value="1"/>
</dbReference>
<protein>
    <recommendedName>
        <fullName evidence="6">Thioredoxin</fullName>
    </recommendedName>
</protein>
<dbReference type="EMBL" id="MTJN01000002">
    <property type="protein sequence ID" value="OOV06800.1"/>
    <property type="molecule type" value="Genomic_DNA"/>
</dbReference>
<keyword evidence="3" id="KW-0249">Electron transport</keyword>
<name>A0A1T1ARS3_RHOFE</name>
<dbReference type="RefSeq" id="WP_078364620.1">
    <property type="nucleotide sequence ID" value="NZ_MTJN01000002.1"/>
</dbReference>
<dbReference type="PROSITE" id="PS00194">
    <property type="entry name" value="THIOREDOXIN_1"/>
    <property type="match status" value="1"/>
</dbReference>
<gene>
    <name evidence="8" type="ORF">RF819_08715</name>
</gene>
<evidence type="ECO:0000313" key="8">
    <source>
        <dbReference type="EMBL" id="OOV06800.1"/>
    </source>
</evidence>
<dbReference type="PROSITE" id="PS51352">
    <property type="entry name" value="THIOREDOXIN_2"/>
    <property type="match status" value="1"/>
</dbReference>
<dbReference type="SUPFAM" id="SSF52833">
    <property type="entry name" value="Thioredoxin-like"/>
    <property type="match status" value="1"/>
</dbReference>
<dbReference type="GO" id="GO:0015035">
    <property type="term" value="F:protein-disulfide reductase activity"/>
    <property type="evidence" value="ECO:0007669"/>
    <property type="project" value="UniProtKB-UniRule"/>
</dbReference>
<dbReference type="Gene3D" id="3.40.30.10">
    <property type="entry name" value="Glutaredoxin"/>
    <property type="match status" value="1"/>
</dbReference>
<dbReference type="GO" id="GO:0006950">
    <property type="term" value="P:response to stress"/>
    <property type="evidence" value="ECO:0007669"/>
    <property type="project" value="UniProtKB-ARBA"/>
</dbReference>
<organism evidence="8 9">
    <name type="scientific">Rhodoferax fermentans</name>
    <dbReference type="NCBI Taxonomy" id="28066"/>
    <lineage>
        <taxon>Bacteria</taxon>
        <taxon>Pseudomonadati</taxon>
        <taxon>Pseudomonadota</taxon>
        <taxon>Betaproteobacteria</taxon>
        <taxon>Burkholderiales</taxon>
        <taxon>Comamonadaceae</taxon>
        <taxon>Rhodoferax</taxon>
    </lineage>
</organism>
<dbReference type="PRINTS" id="PR00421">
    <property type="entry name" value="THIOREDOXIN"/>
</dbReference>
<keyword evidence="5" id="KW-0676">Redox-active center</keyword>
<evidence type="ECO:0000256" key="3">
    <source>
        <dbReference type="ARBA" id="ARBA00022982"/>
    </source>
</evidence>
<evidence type="ECO:0000256" key="5">
    <source>
        <dbReference type="ARBA" id="ARBA00023284"/>
    </source>
</evidence>
<comment type="caution">
    <text evidence="8">The sequence shown here is derived from an EMBL/GenBank/DDBJ whole genome shotgun (WGS) entry which is preliminary data.</text>
</comment>
<accession>A0A1T1ARS3</accession>
<dbReference type="Gene3D" id="1.25.40.10">
    <property type="entry name" value="Tetratricopeptide repeat domain"/>
    <property type="match status" value="2"/>
</dbReference>
<dbReference type="Pfam" id="PF14559">
    <property type="entry name" value="TPR_19"/>
    <property type="match status" value="1"/>
</dbReference>
<dbReference type="OrthoDB" id="9790390at2"/>
<dbReference type="GO" id="GO:0005829">
    <property type="term" value="C:cytosol"/>
    <property type="evidence" value="ECO:0007669"/>
    <property type="project" value="TreeGrafter"/>
</dbReference>
<evidence type="ECO:0000256" key="1">
    <source>
        <dbReference type="ARBA" id="ARBA00008987"/>
    </source>
</evidence>
<dbReference type="GO" id="GO:0045454">
    <property type="term" value="P:cell redox homeostasis"/>
    <property type="evidence" value="ECO:0007669"/>
    <property type="project" value="TreeGrafter"/>
</dbReference>
<evidence type="ECO:0000256" key="4">
    <source>
        <dbReference type="ARBA" id="ARBA00023157"/>
    </source>
</evidence>
<keyword evidence="2" id="KW-0813">Transport</keyword>
<dbReference type="SUPFAM" id="SSF48452">
    <property type="entry name" value="TPR-like"/>
    <property type="match status" value="1"/>
</dbReference>
<evidence type="ECO:0000256" key="2">
    <source>
        <dbReference type="ARBA" id="ARBA00022448"/>
    </source>
</evidence>
<dbReference type="Pfam" id="PF00085">
    <property type="entry name" value="Thioredoxin"/>
    <property type="match status" value="1"/>
</dbReference>
<sequence>MIDITLQNFETEVIAASMTQPILIDFWAPWCGPCKTMGPALEQLEEDYQGRFTLAKINADDEQQLAGAFGIRSIPTCILMLGGKPVDGFTGAQTPAQIKAFLDKHLPSEAEEIGEAEADEAMALLESGDAQAALEKLGDALAADPGNDDTRYDYVRLLIQLGGHEEAEAALAPKLAEIPRKLRFEALSQWLNAIKFIATSPYAMWDEAQFDERIAANKRDFDIRFAKARLLMAVGEWTAAMDELLEIIMRDKKWADEAPRKAMVAILELLTPPKPKIAAPAPGKTTPSIEVLGKVAAPEDPQAALVSTYRRRLSMMLN</sequence>
<dbReference type="InterPro" id="IPR017937">
    <property type="entry name" value="Thioredoxin_CS"/>
</dbReference>
<dbReference type="STRING" id="28066.RF819_08715"/>
<dbReference type="InterPro" id="IPR011990">
    <property type="entry name" value="TPR-like_helical_dom_sf"/>
</dbReference>
<feature type="domain" description="Thioredoxin" evidence="7">
    <location>
        <begin position="1"/>
        <end position="107"/>
    </location>
</feature>
<dbReference type="AlphaFoldDB" id="A0A1T1ARS3"/>
<keyword evidence="4" id="KW-1015">Disulfide bond</keyword>
<dbReference type="InterPro" id="IPR013766">
    <property type="entry name" value="Thioredoxin_domain"/>
</dbReference>
<evidence type="ECO:0000259" key="7">
    <source>
        <dbReference type="PROSITE" id="PS51352"/>
    </source>
</evidence>